<keyword evidence="4" id="KW-0159">Chromosome partition</keyword>
<sequence length="456" mass="49676">MSNTADLMRNMDALLGKIGSSSLEDCAQILPSAQTADIYILAGEAHLEKLNENRSSIDVEDQLNLLWEAFHQFSMTHATLYLQRHKQKLLRQSCSNKKKKALSSDGLSGMHPEPDTACLQMASSPEDTRALLSALPDGWTVVQITAGVGCEGSASRLLHMPPSHHVLHIARVPAGSINKSHGQLVMQTIENCDDLLVQEMESIKEQNRVINKAYADNVSKYSAMREHLDNKLRGVVRGLECSWLGVWRFLLSGALPPQLQSDVMDAVSAAATVANVSLSSTQQYLLMLAVSCPAVELSPHDDKTKKALDVQVAFPAQLRVVVGAVLQYVGHGSGSQYLPGDLVEEVQCHACVMLYGCSSVRLQPRGFIPDPWGVLLNYLLAASPCVVGMLWEVTDKDTDLLTGAMLDRMRAVRIGNCEEPLDLPSIIAASRPMCNRFVTAAAIVVYGLPCSFKMPS</sequence>
<dbReference type="InterPro" id="IPR030397">
    <property type="entry name" value="SEPARIN_core_dom"/>
</dbReference>
<dbReference type="RefSeq" id="XP_018014252.2">
    <property type="nucleotide sequence ID" value="XM_018158763.2"/>
</dbReference>
<evidence type="ECO:0000256" key="2">
    <source>
        <dbReference type="ARBA" id="ARBA00012489"/>
    </source>
</evidence>
<dbReference type="KEGG" id="hazt:108671267"/>
<reference evidence="7" key="1">
    <citation type="submission" date="2025-08" db="UniProtKB">
        <authorList>
            <consortium name="RefSeq"/>
        </authorList>
    </citation>
    <scope>IDENTIFICATION</scope>
    <source>
        <tissue evidence="7">Whole organism</tissue>
    </source>
</reference>
<accession>A0A8B7NKS7</accession>
<dbReference type="PANTHER" id="PTHR12792:SF0">
    <property type="entry name" value="SEPARIN"/>
    <property type="match status" value="1"/>
</dbReference>
<dbReference type="GO" id="GO:0004197">
    <property type="term" value="F:cysteine-type endopeptidase activity"/>
    <property type="evidence" value="ECO:0007669"/>
    <property type="project" value="InterPro"/>
</dbReference>
<dbReference type="GO" id="GO:0072686">
    <property type="term" value="C:mitotic spindle"/>
    <property type="evidence" value="ECO:0007669"/>
    <property type="project" value="TreeGrafter"/>
</dbReference>
<dbReference type="AlphaFoldDB" id="A0A8B7NKS7"/>
<dbReference type="PROSITE" id="PS51700">
    <property type="entry name" value="SEPARIN"/>
    <property type="match status" value="1"/>
</dbReference>
<organism evidence="6 7">
    <name type="scientific">Hyalella azteca</name>
    <name type="common">Amphipod</name>
    <dbReference type="NCBI Taxonomy" id="294128"/>
    <lineage>
        <taxon>Eukaryota</taxon>
        <taxon>Metazoa</taxon>
        <taxon>Ecdysozoa</taxon>
        <taxon>Arthropoda</taxon>
        <taxon>Crustacea</taxon>
        <taxon>Multicrustacea</taxon>
        <taxon>Malacostraca</taxon>
        <taxon>Eumalacostraca</taxon>
        <taxon>Peracarida</taxon>
        <taxon>Amphipoda</taxon>
        <taxon>Senticaudata</taxon>
        <taxon>Talitrida</taxon>
        <taxon>Talitroidea</taxon>
        <taxon>Hyalellidae</taxon>
        <taxon>Hyalella</taxon>
    </lineage>
</organism>
<dbReference type="CTD" id="38640"/>
<evidence type="ECO:0000256" key="1">
    <source>
        <dbReference type="ARBA" id="ARBA00000451"/>
    </source>
</evidence>
<dbReference type="EC" id="3.4.22.49" evidence="2"/>
<evidence type="ECO:0000313" key="7">
    <source>
        <dbReference type="RefSeq" id="XP_018014252.2"/>
    </source>
</evidence>
<keyword evidence="6" id="KW-1185">Reference proteome</keyword>
<dbReference type="OrthoDB" id="10255632at2759"/>
<dbReference type="GeneID" id="108671267"/>
<dbReference type="GO" id="GO:0006508">
    <property type="term" value="P:proteolysis"/>
    <property type="evidence" value="ECO:0007669"/>
    <property type="project" value="InterPro"/>
</dbReference>
<dbReference type="Pfam" id="PF03568">
    <property type="entry name" value="Separin_C"/>
    <property type="match status" value="1"/>
</dbReference>
<dbReference type="GO" id="GO:0051307">
    <property type="term" value="P:meiotic chromosome separation"/>
    <property type="evidence" value="ECO:0007669"/>
    <property type="project" value="TreeGrafter"/>
</dbReference>
<protein>
    <recommendedName>
        <fullName evidence="2">separase</fullName>
        <ecNumber evidence="2">3.4.22.49</ecNumber>
    </recommendedName>
</protein>
<gene>
    <name evidence="7" type="primary">LOC108671267</name>
</gene>
<evidence type="ECO:0000256" key="3">
    <source>
        <dbReference type="ARBA" id="ARBA00022801"/>
    </source>
</evidence>
<dbReference type="InterPro" id="IPR005314">
    <property type="entry name" value="Peptidase_C50"/>
</dbReference>
<evidence type="ECO:0000256" key="4">
    <source>
        <dbReference type="ARBA" id="ARBA00022829"/>
    </source>
</evidence>
<dbReference type="PANTHER" id="PTHR12792">
    <property type="entry name" value="EXTRA SPINDLE POLES 1-RELATED"/>
    <property type="match status" value="1"/>
</dbReference>
<feature type="domain" description="Peptidase C50" evidence="5">
    <location>
        <begin position="264"/>
        <end position="368"/>
    </location>
</feature>
<evidence type="ECO:0000259" key="5">
    <source>
        <dbReference type="PROSITE" id="PS51700"/>
    </source>
</evidence>
<evidence type="ECO:0000313" key="6">
    <source>
        <dbReference type="Proteomes" id="UP000694843"/>
    </source>
</evidence>
<dbReference type="Proteomes" id="UP000694843">
    <property type="component" value="Unplaced"/>
</dbReference>
<dbReference type="GO" id="GO:0005634">
    <property type="term" value="C:nucleus"/>
    <property type="evidence" value="ECO:0007669"/>
    <property type="project" value="InterPro"/>
</dbReference>
<name>A0A8B7NKS7_HYAAZ</name>
<keyword evidence="3" id="KW-0378">Hydrolase</keyword>
<comment type="catalytic activity">
    <reaction evidence="1">
        <text>All bonds known to be hydrolyzed by this endopeptidase have arginine in P1 and an acidic residue in P4. P6 is often occupied by an acidic residue or by a hydroxy-amino-acid residue, the phosphorylation of which enhances cleavage.</text>
        <dbReference type="EC" id="3.4.22.49"/>
    </reaction>
</comment>
<proteinExistence type="predicted"/>
<dbReference type="GO" id="GO:0005737">
    <property type="term" value="C:cytoplasm"/>
    <property type="evidence" value="ECO:0007669"/>
    <property type="project" value="TreeGrafter"/>
</dbReference>